<proteinExistence type="predicted"/>
<gene>
    <name evidence="1" type="ORF">SS37A_28320</name>
</gene>
<keyword evidence="2" id="KW-1185">Reference proteome</keyword>
<dbReference type="InterPro" id="IPR015813">
    <property type="entry name" value="Pyrv/PenolPyrv_kinase-like_dom"/>
</dbReference>
<organism evidence="1 2">
    <name type="scientific">Methylocystis iwaonis</name>
    <dbReference type="NCBI Taxonomy" id="2885079"/>
    <lineage>
        <taxon>Bacteria</taxon>
        <taxon>Pseudomonadati</taxon>
        <taxon>Pseudomonadota</taxon>
        <taxon>Alphaproteobacteria</taxon>
        <taxon>Hyphomicrobiales</taxon>
        <taxon>Methylocystaceae</taxon>
        <taxon>Methylocystis</taxon>
    </lineage>
</organism>
<protein>
    <recommendedName>
        <fullName evidence="3">Aldolase</fullName>
    </recommendedName>
</protein>
<dbReference type="RefSeq" id="WP_281928700.1">
    <property type="nucleotide sequence ID" value="NZ_AP027142.1"/>
</dbReference>
<dbReference type="Proteomes" id="UP001317629">
    <property type="component" value="Chromosome"/>
</dbReference>
<evidence type="ECO:0000313" key="1">
    <source>
        <dbReference type="EMBL" id="BDV35303.1"/>
    </source>
</evidence>
<name>A0ABM8EBC6_9HYPH</name>
<dbReference type="SUPFAM" id="SSF51621">
    <property type="entry name" value="Phosphoenolpyruvate/pyruvate domain"/>
    <property type="match status" value="1"/>
</dbReference>
<evidence type="ECO:0008006" key="3">
    <source>
        <dbReference type="Google" id="ProtNLM"/>
    </source>
</evidence>
<accession>A0ABM8EBC6</accession>
<dbReference type="Gene3D" id="3.20.20.60">
    <property type="entry name" value="Phosphoenolpyruvate-binding domains"/>
    <property type="match status" value="1"/>
</dbReference>
<dbReference type="InterPro" id="IPR040442">
    <property type="entry name" value="Pyrv_kinase-like_dom_sf"/>
</dbReference>
<sequence>MRSVLILSADGPLPMRALECGAAALLLRLGGAHSRDDARARARAFVEAARMRGERPRLFVQVAPVESREIDGDLEAIVCAGLDGVFLEGCEGRGDVQGLSVKLSVREAEAGLPAGALAIVALAAQTPAAVFQLGCYKGASRRLAALAMDESALPGGAQARAAARALLALGAAAAGVSALDMAPVSGEGALAAARREGFAGVIAFSEAEIAAIEAIFGGAIDKRP</sequence>
<evidence type="ECO:0000313" key="2">
    <source>
        <dbReference type="Proteomes" id="UP001317629"/>
    </source>
</evidence>
<reference evidence="1 2" key="1">
    <citation type="journal article" date="2023" name="Int. J. Syst. Evol. Microbiol.">
        <title>Methylocystis iwaonis sp. nov., a type II methane-oxidizing bacterium from surface soil of a rice paddy field in Japan, and emended description of the genus Methylocystis (ex Whittenbury et al. 1970) Bowman et al. 1993.</title>
        <authorList>
            <person name="Kaise H."/>
            <person name="Sawadogo J.B."/>
            <person name="Alam M.S."/>
            <person name="Ueno C."/>
            <person name="Dianou D."/>
            <person name="Shinjo R."/>
            <person name="Asakawa S."/>
        </authorList>
    </citation>
    <scope>NUCLEOTIDE SEQUENCE [LARGE SCALE GENOMIC DNA]</scope>
    <source>
        <strain evidence="1 2">SS37A-Re</strain>
    </source>
</reference>
<dbReference type="EMBL" id="AP027142">
    <property type="protein sequence ID" value="BDV35303.1"/>
    <property type="molecule type" value="Genomic_DNA"/>
</dbReference>